<sequence length="139" mass="16198">MKKCFLISLNLFLVSCNFNSTNQNREEDKKDAEQVAQDFYTLINKKNKENAFKLISKSLFKVTPKEKFGQILNESSIECGNIKNDSLIYWQTLVIKGSNPKSEYVLIYNVKRDIKNTQEKFTLHKEGDSIKIVGYDIRF</sequence>
<evidence type="ECO:0008006" key="3">
    <source>
        <dbReference type="Google" id="ProtNLM"/>
    </source>
</evidence>
<dbReference type="EMBL" id="FRAV01000078">
    <property type="protein sequence ID" value="SHM70787.1"/>
    <property type="molecule type" value="Genomic_DNA"/>
</dbReference>
<evidence type="ECO:0000313" key="1">
    <source>
        <dbReference type="EMBL" id="SHM70787.1"/>
    </source>
</evidence>
<dbReference type="Proteomes" id="UP000184364">
    <property type="component" value="Unassembled WGS sequence"/>
</dbReference>
<protein>
    <recommendedName>
        <fullName evidence="3">Lipoprotein</fullName>
    </recommendedName>
</protein>
<organism evidence="1 2">
    <name type="scientific">Chryseobacterium polytrichastri</name>
    <dbReference type="NCBI Taxonomy" id="1302687"/>
    <lineage>
        <taxon>Bacteria</taxon>
        <taxon>Pseudomonadati</taxon>
        <taxon>Bacteroidota</taxon>
        <taxon>Flavobacteriia</taxon>
        <taxon>Flavobacteriales</taxon>
        <taxon>Weeksellaceae</taxon>
        <taxon>Chryseobacterium group</taxon>
        <taxon>Chryseobacterium</taxon>
    </lineage>
</organism>
<dbReference type="PROSITE" id="PS51257">
    <property type="entry name" value="PROKAR_LIPOPROTEIN"/>
    <property type="match status" value="1"/>
</dbReference>
<name>A0A1M7KYP4_9FLAO</name>
<keyword evidence="2" id="KW-1185">Reference proteome</keyword>
<dbReference type="OrthoDB" id="883394at2"/>
<evidence type="ECO:0000313" key="2">
    <source>
        <dbReference type="Proteomes" id="UP000184364"/>
    </source>
</evidence>
<reference evidence="2" key="1">
    <citation type="submission" date="2016-11" db="EMBL/GenBank/DDBJ databases">
        <authorList>
            <person name="Varghese N."/>
            <person name="Submissions S."/>
        </authorList>
    </citation>
    <scope>NUCLEOTIDE SEQUENCE [LARGE SCALE GENOMIC DNA]</scope>
    <source>
        <strain evidence="2">DSM 26899</strain>
    </source>
</reference>
<dbReference type="RefSeq" id="WP_073298031.1">
    <property type="nucleotide sequence ID" value="NZ_FRAV01000078.1"/>
</dbReference>
<dbReference type="AlphaFoldDB" id="A0A1M7KYP4"/>
<gene>
    <name evidence="1" type="ORF">SAMN05444267_10781</name>
</gene>
<proteinExistence type="predicted"/>
<accession>A0A1M7KYP4</accession>